<dbReference type="Gene3D" id="4.10.1050.10">
    <property type="entry name" value="At2g23090-like"/>
    <property type="match status" value="1"/>
</dbReference>
<feature type="domain" description="Small EDRK-rich factor-like N-terminal" evidence="6">
    <location>
        <begin position="1"/>
        <end position="40"/>
    </location>
</feature>
<gene>
    <name evidence="7" type="ORF">TCEB3V08_LOCUS9141</name>
</gene>
<evidence type="ECO:0000256" key="3">
    <source>
        <dbReference type="ARBA" id="ARBA00022490"/>
    </source>
</evidence>
<dbReference type="InterPro" id="IPR026939">
    <property type="entry name" value="ZNF706/At2g23090_sf"/>
</dbReference>
<evidence type="ECO:0000256" key="5">
    <source>
        <dbReference type="SAM" id="MobiDB-lite"/>
    </source>
</evidence>
<dbReference type="GO" id="GO:0005737">
    <property type="term" value="C:cytoplasm"/>
    <property type="evidence" value="ECO:0007669"/>
    <property type="project" value="UniProtKB-SubCell"/>
</dbReference>
<dbReference type="GO" id="GO:0005634">
    <property type="term" value="C:nucleus"/>
    <property type="evidence" value="ECO:0007669"/>
    <property type="project" value="UniProtKB-SubCell"/>
</dbReference>
<evidence type="ECO:0000256" key="1">
    <source>
        <dbReference type="ARBA" id="ARBA00004123"/>
    </source>
</evidence>
<protein>
    <recommendedName>
        <fullName evidence="6">Small EDRK-rich factor-like N-terminal domain-containing protein</fullName>
    </recommendedName>
</protein>
<evidence type="ECO:0000313" key="7">
    <source>
        <dbReference type="EMBL" id="CAD7407686.1"/>
    </source>
</evidence>
<feature type="compositionally biased region" description="Low complexity" evidence="5">
    <location>
        <begin position="1"/>
        <end position="13"/>
    </location>
</feature>
<dbReference type="InterPro" id="IPR007513">
    <property type="entry name" value="SERF-like_N"/>
</dbReference>
<keyword evidence="3" id="KW-0963">Cytoplasm</keyword>
<dbReference type="PANTHER" id="PTHR21213">
    <property type="entry name" value="GEO09665P1-RELATED"/>
    <property type="match status" value="1"/>
</dbReference>
<dbReference type="PANTHER" id="PTHR21213:SF0">
    <property type="entry name" value="ZINC FINGER PROTEIN 706"/>
    <property type="match status" value="1"/>
</dbReference>
<feature type="region of interest" description="Disordered" evidence="5">
    <location>
        <begin position="1"/>
        <end position="35"/>
    </location>
</feature>
<sequence>MARGQQKLQSQAKASEKAAKQKKQLGHNANSQKKAAQAALVHVCAVCKAQMPDPKTYKQHFENKHPKNDMPDDLKEIAL</sequence>
<name>A0A7R9H4N6_TIMCR</name>
<dbReference type="InterPro" id="IPR045230">
    <property type="entry name" value="MBS1/2-like"/>
</dbReference>
<accession>A0A7R9H4N6</accession>
<dbReference type="AlphaFoldDB" id="A0A7R9H4N6"/>
<evidence type="ECO:0000256" key="2">
    <source>
        <dbReference type="ARBA" id="ARBA00004496"/>
    </source>
</evidence>
<proteinExistence type="predicted"/>
<evidence type="ECO:0000259" key="6">
    <source>
        <dbReference type="Pfam" id="PF04419"/>
    </source>
</evidence>
<dbReference type="EMBL" id="OC320272">
    <property type="protein sequence ID" value="CAD7407686.1"/>
    <property type="molecule type" value="Genomic_DNA"/>
</dbReference>
<organism evidence="7">
    <name type="scientific">Timema cristinae</name>
    <name type="common">Walking stick</name>
    <dbReference type="NCBI Taxonomy" id="61476"/>
    <lineage>
        <taxon>Eukaryota</taxon>
        <taxon>Metazoa</taxon>
        <taxon>Ecdysozoa</taxon>
        <taxon>Arthropoda</taxon>
        <taxon>Hexapoda</taxon>
        <taxon>Insecta</taxon>
        <taxon>Pterygota</taxon>
        <taxon>Neoptera</taxon>
        <taxon>Polyneoptera</taxon>
        <taxon>Phasmatodea</taxon>
        <taxon>Timematodea</taxon>
        <taxon>Timematoidea</taxon>
        <taxon>Timematidae</taxon>
        <taxon>Timema</taxon>
    </lineage>
</organism>
<dbReference type="SUPFAM" id="SSF118359">
    <property type="entry name" value="Expressed protein At2g23090/F21P24.15"/>
    <property type="match status" value="1"/>
</dbReference>
<dbReference type="Pfam" id="PF04419">
    <property type="entry name" value="SERF-like_N"/>
    <property type="match status" value="1"/>
</dbReference>
<feature type="region of interest" description="Disordered" evidence="5">
    <location>
        <begin position="56"/>
        <end position="79"/>
    </location>
</feature>
<comment type="subcellular location">
    <subcellularLocation>
        <location evidence="2">Cytoplasm</location>
    </subcellularLocation>
    <subcellularLocation>
        <location evidence="1">Nucleus</location>
    </subcellularLocation>
</comment>
<evidence type="ECO:0000256" key="4">
    <source>
        <dbReference type="ARBA" id="ARBA00023242"/>
    </source>
</evidence>
<keyword evidence="4" id="KW-0539">Nucleus</keyword>
<reference evidence="7" key="1">
    <citation type="submission" date="2020-11" db="EMBL/GenBank/DDBJ databases">
        <authorList>
            <person name="Tran Van P."/>
        </authorList>
    </citation>
    <scope>NUCLEOTIDE SEQUENCE</scope>
</reference>